<name>A0A9D3UU42_9ROSI</name>
<gene>
    <name evidence="2" type="ORF">J1N35_035094</name>
</gene>
<dbReference type="Proteomes" id="UP000828251">
    <property type="component" value="Unassembled WGS sequence"/>
</dbReference>
<organism evidence="2 3">
    <name type="scientific">Gossypium stocksii</name>
    <dbReference type="NCBI Taxonomy" id="47602"/>
    <lineage>
        <taxon>Eukaryota</taxon>
        <taxon>Viridiplantae</taxon>
        <taxon>Streptophyta</taxon>
        <taxon>Embryophyta</taxon>
        <taxon>Tracheophyta</taxon>
        <taxon>Spermatophyta</taxon>
        <taxon>Magnoliopsida</taxon>
        <taxon>eudicotyledons</taxon>
        <taxon>Gunneridae</taxon>
        <taxon>Pentapetalae</taxon>
        <taxon>rosids</taxon>
        <taxon>malvids</taxon>
        <taxon>Malvales</taxon>
        <taxon>Malvaceae</taxon>
        <taxon>Malvoideae</taxon>
        <taxon>Gossypium</taxon>
    </lineage>
</organism>
<dbReference type="OrthoDB" id="409173at2759"/>
<proteinExistence type="predicted"/>
<evidence type="ECO:0000313" key="2">
    <source>
        <dbReference type="EMBL" id="KAH1057029.1"/>
    </source>
</evidence>
<feature type="compositionally biased region" description="Low complexity" evidence="1">
    <location>
        <begin position="50"/>
        <end position="64"/>
    </location>
</feature>
<accession>A0A9D3UU42</accession>
<reference evidence="2 3" key="1">
    <citation type="journal article" date="2021" name="Plant Biotechnol. J.">
        <title>Multi-omics assisted identification of the key and species-specific regulatory components of drought-tolerant mechanisms in Gossypium stocksii.</title>
        <authorList>
            <person name="Yu D."/>
            <person name="Ke L."/>
            <person name="Zhang D."/>
            <person name="Wu Y."/>
            <person name="Sun Y."/>
            <person name="Mei J."/>
            <person name="Sun J."/>
            <person name="Sun Y."/>
        </authorList>
    </citation>
    <scope>NUCLEOTIDE SEQUENCE [LARGE SCALE GENOMIC DNA]</scope>
    <source>
        <strain evidence="3">cv. E1</strain>
        <tissue evidence="2">Leaf</tissue>
    </source>
</reference>
<evidence type="ECO:0000313" key="3">
    <source>
        <dbReference type="Proteomes" id="UP000828251"/>
    </source>
</evidence>
<evidence type="ECO:0000256" key="1">
    <source>
        <dbReference type="SAM" id="MobiDB-lite"/>
    </source>
</evidence>
<sequence length="111" mass="12370">MHCNYTVISELKKKKRDMGSLQQQQGGDDEEIRRSWVGGSNRIAALNVEPGTTTPQSSPNNNSSKSKHLSELCKAEYSRLSKYCLWILAEIAVIAADIPESFLLLKSPFTL</sequence>
<comment type="caution">
    <text evidence="2">The sequence shown here is derived from an EMBL/GenBank/DDBJ whole genome shotgun (WGS) entry which is preliminary data.</text>
</comment>
<keyword evidence="3" id="KW-1185">Reference proteome</keyword>
<dbReference type="AlphaFoldDB" id="A0A9D3UU42"/>
<dbReference type="EMBL" id="JAIQCV010000010">
    <property type="protein sequence ID" value="KAH1057029.1"/>
    <property type="molecule type" value="Genomic_DNA"/>
</dbReference>
<protein>
    <submittedName>
        <fullName evidence="2">Uncharacterized protein</fullName>
    </submittedName>
</protein>
<feature type="region of interest" description="Disordered" evidence="1">
    <location>
        <begin position="47"/>
        <end position="66"/>
    </location>
</feature>